<keyword evidence="2" id="KW-1185">Reference proteome</keyword>
<gene>
    <name evidence="1" type="ORF">E2C01_040074</name>
</gene>
<comment type="caution">
    <text evidence="1">The sequence shown here is derived from an EMBL/GenBank/DDBJ whole genome shotgun (WGS) entry which is preliminary data.</text>
</comment>
<dbReference type="EMBL" id="VSRR010007166">
    <property type="protein sequence ID" value="MPC46355.1"/>
    <property type="molecule type" value="Genomic_DNA"/>
</dbReference>
<accession>A0A5B7FLP1</accession>
<dbReference type="AlphaFoldDB" id="A0A5B7FLP1"/>
<organism evidence="1 2">
    <name type="scientific">Portunus trituberculatus</name>
    <name type="common">Swimming crab</name>
    <name type="synonym">Neptunus trituberculatus</name>
    <dbReference type="NCBI Taxonomy" id="210409"/>
    <lineage>
        <taxon>Eukaryota</taxon>
        <taxon>Metazoa</taxon>
        <taxon>Ecdysozoa</taxon>
        <taxon>Arthropoda</taxon>
        <taxon>Crustacea</taxon>
        <taxon>Multicrustacea</taxon>
        <taxon>Malacostraca</taxon>
        <taxon>Eumalacostraca</taxon>
        <taxon>Eucarida</taxon>
        <taxon>Decapoda</taxon>
        <taxon>Pleocyemata</taxon>
        <taxon>Brachyura</taxon>
        <taxon>Eubrachyura</taxon>
        <taxon>Portunoidea</taxon>
        <taxon>Portunidae</taxon>
        <taxon>Portuninae</taxon>
        <taxon>Portunus</taxon>
    </lineage>
</organism>
<sequence length="87" mass="9575">MNDEEPFFLHGAFEMDAATDQGDDGMKGAGENRHTRGTIKLKVKKILAFSGTLGTVKVRGHVRMLARSVLVESPQEATGLEWWECGL</sequence>
<evidence type="ECO:0000313" key="2">
    <source>
        <dbReference type="Proteomes" id="UP000324222"/>
    </source>
</evidence>
<evidence type="ECO:0000313" key="1">
    <source>
        <dbReference type="EMBL" id="MPC46355.1"/>
    </source>
</evidence>
<reference evidence="1 2" key="1">
    <citation type="submission" date="2019-05" db="EMBL/GenBank/DDBJ databases">
        <title>Another draft genome of Portunus trituberculatus and its Hox gene families provides insights of decapod evolution.</title>
        <authorList>
            <person name="Jeong J.-H."/>
            <person name="Song I."/>
            <person name="Kim S."/>
            <person name="Choi T."/>
            <person name="Kim D."/>
            <person name="Ryu S."/>
            <person name="Kim W."/>
        </authorList>
    </citation>
    <scope>NUCLEOTIDE SEQUENCE [LARGE SCALE GENOMIC DNA]</scope>
    <source>
        <tissue evidence="1">Muscle</tissue>
    </source>
</reference>
<dbReference type="Proteomes" id="UP000324222">
    <property type="component" value="Unassembled WGS sequence"/>
</dbReference>
<proteinExistence type="predicted"/>
<name>A0A5B7FLP1_PORTR</name>
<protein>
    <submittedName>
        <fullName evidence="1">Uncharacterized protein</fullName>
    </submittedName>
</protein>